<dbReference type="AlphaFoldDB" id="D9PMH1"/>
<dbReference type="EMBL" id="ADZX01000834">
    <property type="protein sequence ID" value="EFK95245.1"/>
    <property type="molecule type" value="Genomic_DNA"/>
</dbReference>
<protein>
    <submittedName>
        <fullName evidence="8">Transposase, IS605 OrfB family</fullName>
    </submittedName>
</protein>
<evidence type="ECO:0000259" key="7">
    <source>
        <dbReference type="Pfam" id="PF07282"/>
    </source>
</evidence>
<dbReference type="Pfam" id="PF01385">
    <property type="entry name" value="OrfB_IS605"/>
    <property type="match status" value="1"/>
</dbReference>
<evidence type="ECO:0000313" key="8">
    <source>
        <dbReference type="EMBL" id="EFK95245.1"/>
    </source>
</evidence>
<evidence type="ECO:0000256" key="1">
    <source>
        <dbReference type="ARBA" id="ARBA00008761"/>
    </source>
</evidence>
<name>D9PMH1_9ZZZZ</name>
<accession>D9PMH1</accession>
<organism evidence="8">
    <name type="scientific">sediment metagenome</name>
    <dbReference type="NCBI Taxonomy" id="749907"/>
    <lineage>
        <taxon>unclassified sequences</taxon>
        <taxon>metagenomes</taxon>
        <taxon>ecological metagenomes</taxon>
    </lineage>
</organism>
<keyword evidence="3" id="KW-0815">Transposition</keyword>
<sequence>MGIAQRARKKRRVKVIHAKIANQRKDLLHKFSTQIVANNAAVFVGDVSSAKLVKTKMAKSTLDAGWSMLKTMLEYKSREAGIVFEEVPEAYTTQTCSCCGALPHSSPKGRAGLGIREWTCDACGSVNDRDVNAARNILALGHERLAGGIPVL</sequence>
<evidence type="ECO:0000256" key="2">
    <source>
        <dbReference type="ARBA" id="ARBA00011044"/>
    </source>
</evidence>
<comment type="similarity">
    <text evidence="2">In the N-terminal section; belongs to the transposase 2 family.</text>
</comment>
<keyword evidence="4" id="KW-0238">DNA-binding</keyword>
<dbReference type="GO" id="GO:0006310">
    <property type="term" value="P:DNA recombination"/>
    <property type="evidence" value="ECO:0007669"/>
    <property type="project" value="UniProtKB-KW"/>
</dbReference>
<feature type="domain" description="Probable transposase IS891/IS1136/IS1341" evidence="6">
    <location>
        <begin position="6"/>
        <end position="54"/>
    </location>
</feature>
<reference evidence="8" key="2">
    <citation type="journal article" date="2011" name="Microb. Ecol.">
        <title>Taxonomic and Functional Metagenomic Profiling of the Microbial Community in the Anoxic Sediment of a Sub-saline Shallow Lake (Laguna de Carrizo, Central Spain).</title>
        <authorList>
            <person name="Ferrer M."/>
            <person name="Guazzaroni M.E."/>
            <person name="Richter M."/>
            <person name="Garcia-Salamanca A."/>
            <person name="Yarza P."/>
            <person name="Suarez-Suarez A."/>
            <person name="Solano J."/>
            <person name="Alcaide M."/>
            <person name="van Dillewijn P."/>
            <person name="Molina-Henares M.A."/>
            <person name="Lopez-Cortes N."/>
            <person name="Al-Ramahi Y."/>
            <person name="Guerrero C."/>
            <person name="Acosta A."/>
            <person name="de Eugenio L.I."/>
            <person name="Martinez V."/>
            <person name="Marques S."/>
            <person name="Rojo F."/>
            <person name="Santero E."/>
            <person name="Genilloud O."/>
            <person name="Perez-Perez J."/>
            <person name="Rossello-Mora R."/>
            <person name="Ramos J.L."/>
        </authorList>
    </citation>
    <scope>NUCLEOTIDE SEQUENCE</scope>
</reference>
<proteinExistence type="inferred from homology"/>
<dbReference type="InterPro" id="IPR010095">
    <property type="entry name" value="Cas12f1-like_TNB"/>
</dbReference>
<dbReference type="PANTHER" id="PTHR30405:SF11">
    <property type="entry name" value="RNA-GUIDED DNA ENDONUCLEASE RV2885C-RELATED"/>
    <property type="match status" value="1"/>
</dbReference>
<dbReference type="GO" id="GO:0003677">
    <property type="term" value="F:DNA binding"/>
    <property type="evidence" value="ECO:0007669"/>
    <property type="project" value="UniProtKB-KW"/>
</dbReference>
<dbReference type="PANTHER" id="PTHR30405">
    <property type="entry name" value="TRANSPOSASE"/>
    <property type="match status" value="1"/>
</dbReference>
<dbReference type="GO" id="GO:0032196">
    <property type="term" value="P:transposition"/>
    <property type="evidence" value="ECO:0007669"/>
    <property type="project" value="UniProtKB-KW"/>
</dbReference>
<dbReference type="InterPro" id="IPR001959">
    <property type="entry name" value="Transposase"/>
</dbReference>
<dbReference type="Pfam" id="PF07282">
    <property type="entry name" value="Cas12f1-like_TNB"/>
    <property type="match status" value="1"/>
</dbReference>
<dbReference type="NCBIfam" id="NF040570">
    <property type="entry name" value="guided_TnpB"/>
    <property type="match status" value="1"/>
</dbReference>
<keyword evidence="5" id="KW-0233">DNA recombination</keyword>
<evidence type="ECO:0000259" key="6">
    <source>
        <dbReference type="Pfam" id="PF01385"/>
    </source>
</evidence>
<comment type="caution">
    <text evidence="8">The sequence shown here is derived from an EMBL/GenBank/DDBJ whole genome shotgun (WGS) entry which is preliminary data.</text>
</comment>
<dbReference type="InterPro" id="IPR051399">
    <property type="entry name" value="RNA-guided_DNA_endo/Transpos"/>
</dbReference>
<gene>
    <name evidence="8" type="ORF">LDC_2749</name>
</gene>
<feature type="domain" description="Cas12f1-like TNB" evidence="7">
    <location>
        <begin position="66"/>
        <end position="137"/>
    </location>
</feature>
<evidence type="ECO:0000256" key="4">
    <source>
        <dbReference type="ARBA" id="ARBA00023125"/>
    </source>
</evidence>
<dbReference type="NCBIfam" id="TIGR01766">
    <property type="entry name" value="IS200/IS605 family accessory protein TnpB-like domain"/>
    <property type="match status" value="1"/>
</dbReference>
<evidence type="ECO:0000256" key="5">
    <source>
        <dbReference type="ARBA" id="ARBA00023172"/>
    </source>
</evidence>
<comment type="similarity">
    <text evidence="1">In the C-terminal section; belongs to the transposase 35 family.</text>
</comment>
<evidence type="ECO:0000256" key="3">
    <source>
        <dbReference type="ARBA" id="ARBA00022578"/>
    </source>
</evidence>
<reference evidence="8" key="1">
    <citation type="submission" date="2010-07" db="EMBL/GenBank/DDBJ databases">
        <authorList>
            <consortium name="CONSOLIDER consortium CSD2007-00005"/>
            <person name="Guazzaroni M.-E."/>
            <person name="Richter M."/>
            <person name="Garcia-Salamanca A."/>
            <person name="Yarza P."/>
            <person name="Ferrer M."/>
        </authorList>
    </citation>
    <scope>NUCLEOTIDE SEQUENCE</scope>
</reference>